<dbReference type="Proteomes" id="UP000078542">
    <property type="component" value="Unassembled WGS sequence"/>
</dbReference>
<keyword evidence="3" id="KW-1185">Reference proteome</keyword>
<dbReference type="AlphaFoldDB" id="A0A151IIB5"/>
<accession>A0A151IIB5</accession>
<evidence type="ECO:0000313" key="3">
    <source>
        <dbReference type="Proteomes" id="UP000078542"/>
    </source>
</evidence>
<dbReference type="EMBL" id="KQ977553">
    <property type="protein sequence ID" value="KYN02017.1"/>
    <property type="molecule type" value="Genomic_DNA"/>
</dbReference>
<feature type="domain" description="DUF7041" evidence="1">
    <location>
        <begin position="3"/>
        <end position="45"/>
    </location>
</feature>
<protein>
    <recommendedName>
        <fullName evidence="1">DUF7041 domain-containing protein</fullName>
    </recommendedName>
</protein>
<evidence type="ECO:0000259" key="1">
    <source>
        <dbReference type="Pfam" id="PF23055"/>
    </source>
</evidence>
<dbReference type="Pfam" id="PF23055">
    <property type="entry name" value="DUF7041"/>
    <property type="match status" value="1"/>
</dbReference>
<proteinExistence type="predicted"/>
<sequence length="92" mass="10325">DDTSLTEVSDIVLNPPATDKYAALENRLVNSFEDSAERKLHKLLNENRNNRSPRVSQSQVFNSLLTGQHTFSACQNHIFYNRSSTCVLVNSG</sequence>
<dbReference type="InterPro" id="IPR055469">
    <property type="entry name" value="DUF7041"/>
</dbReference>
<feature type="non-terminal residue" evidence="2">
    <location>
        <position position="1"/>
    </location>
</feature>
<name>A0A151IIB5_9HYME</name>
<organism evidence="2 3">
    <name type="scientific">Cyphomyrmex costatus</name>
    <dbReference type="NCBI Taxonomy" id="456900"/>
    <lineage>
        <taxon>Eukaryota</taxon>
        <taxon>Metazoa</taxon>
        <taxon>Ecdysozoa</taxon>
        <taxon>Arthropoda</taxon>
        <taxon>Hexapoda</taxon>
        <taxon>Insecta</taxon>
        <taxon>Pterygota</taxon>
        <taxon>Neoptera</taxon>
        <taxon>Endopterygota</taxon>
        <taxon>Hymenoptera</taxon>
        <taxon>Apocrita</taxon>
        <taxon>Aculeata</taxon>
        <taxon>Formicoidea</taxon>
        <taxon>Formicidae</taxon>
        <taxon>Myrmicinae</taxon>
        <taxon>Cyphomyrmex</taxon>
    </lineage>
</organism>
<reference evidence="2 3" key="1">
    <citation type="submission" date="2016-03" db="EMBL/GenBank/DDBJ databases">
        <title>Cyphomyrmex costatus WGS genome.</title>
        <authorList>
            <person name="Nygaard S."/>
            <person name="Hu H."/>
            <person name="Boomsma J."/>
            <person name="Zhang G."/>
        </authorList>
    </citation>
    <scope>NUCLEOTIDE SEQUENCE [LARGE SCALE GENOMIC DNA]</scope>
    <source>
        <strain evidence="2">MS0001</strain>
        <tissue evidence="2">Whole body</tissue>
    </source>
</reference>
<evidence type="ECO:0000313" key="2">
    <source>
        <dbReference type="EMBL" id="KYN02017.1"/>
    </source>
</evidence>
<gene>
    <name evidence="2" type="ORF">ALC62_07179</name>
</gene>